<gene>
    <name evidence="4" type="ORF">SAMN05518846_12829</name>
</gene>
<dbReference type="EMBL" id="FORT01000028">
    <property type="protein sequence ID" value="SFL00207.1"/>
    <property type="molecule type" value="Genomic_DNA"/>
</dbReference>
<evidence type="ECO:0000256" key="1">
    <source>
        <dbReference type="PIRSR" id="PIRSR000390-1"/>
    </source>
</evidence>
<dbReference type="Gene3D" id="3.90.1150.10">
    <property type="entry name" value="Aspartate Aminotransferase, domain 1"/>
    <property type="match status" value="1"/>
</dbReference>
<dbReference type="InterPro" id="IPR015422">
    <property type="entry name" value="PyrdxlP-dep_Trfase_small"/>
</dbReference>
<dbReference type="InterPro" id="IPR000653">
    <property type="entry name" value="DegT/StrS_aminotransferase"/>
</dbReference>
<name>A0A1I4E6I6_9BACL</name>
<evidence type="ECO:0000313" key="5">
    <source>
        <dbReference type="Proteomes" id="UP000198915"/>
    </source>
</evidence>
<feature type="active site" description="Proton acceptor" evidence="1">
    <location>
        <position position="183"/>
    </location>
</feature>
<keyword evidence="5" id="KW-1185">Reference proteome</keyword>
<dbReference type="GO" id="GO:0008483">
    <property type="term" value="F:transaminase activity"/>
    <property type="evidence" value="ECO:0007669"/>
    <property type="project" value="TreeGrafter"/>
</dbReference>
<keyword evidence="2 3" id="KW-0663">Pyridoxal phosphate</keyword>
<feature type="modified residue" description="N6-(pyridoxal phosphate)lysine" evidence="2">
    <location>
        <position position="183"/>
    </location>
</feature>
<organism evidence="4 5">
    <name type="scientific">Brevibacillus centrosporus</name>
    <dbReference type="NCBI Taxonomy" id="54910"/>
    <lineage>
        <taxon>Bacteria</taxon>
        <taxon>Bacillati</taxon>
        <taxon>Bacillota</taxon>
        <taxon>Bacilli</taxon>
        <taxon>Bacillales</taxon>
        <taxon>Paenibacillaceae</taxon>
        <taxon>Brevibacillus</taxon>
    </lineage>
</organism>
<dbReference type="AlphaFoldDB" id="A0A1I4E6I6"/>
<dbReference type="GO" id="GO:0000271">
    <property type="term" value="P:polysaccharide biosynthetic process"/>
    <property type="evidence" value="ECO:0007669"/>
    <property type="project" value="TreeGrafter"/>
</dbReference>
<dbReference type="STRING" id="1884381.SAMN05518846_12829"/>
<dbReference type="Pfam" id="PF01041">
    <property type="entry name" value="DegT_DnrJ_EryC1"/>
    <property type="match status" value="1"/>
</dbReference>
<protein>
    <submittedName>
        <fullName evidence="4">dTDP-4-amino-4,6-dideoxygalactose transaminase</fullName>
    </submittedName>
</protein>
<dbReference type="PIRSF" id="PIRSF000390">
    <property type="entry name" value="PLP_StrS"/>
    <property type="match status" value="1"/>
</dbReference>
<dbReference type="Gene3D" id="3.40.640.10">
    <property type="entry name" value="Type I PLP-dependent aspartate aminotransferase-like (Major domain)"/>
    <property type="match status" value="1"/>
</dbReference>
<proteinExistence type="inferred from homology"/>
<dbReference type="PANTHER" id="PTHR30244:SF34">
    <property type="entry name" value="DTDP-4-AMINO-4,6-DIDEOXYGALACTOSE TRANSAMINASE"/>
    <property type="match status" value="1"/>
</dbReference>
<evidence type="ECO:0000256" key="3">
    <source>
        <dbReference type="RuleBase" id="RU004508"/>
    </source>
</evidence>
<dbReference type="InterPro" id="IPR015424">
    <property type="entry name" value="PyrdxlP-dep_Trfase"/>
</dbReference>
<dbReference type="Proteomes" id="UP000198915">
    <property type="component" value="Unassembled WGS sequence"/>
</dbReference>
<evidence type="ECO:0000313" key="4">
    <source>
        <dbReference type="EMBL" id="SFL00207.1"/>
    </source>
</evidence>
<dbReference type="PANTHER" id="PTHR30244">
    <property type="entry name" value="TRANSAMINASE"/>
    <property type="match status" value="1"/>
</dbReference>
<dbReference type="InterPro" id="IPR015421">
    <property type="entry name" value="PyrdxlP-dep_Trfase_major"/>
</dbReference>
<comment type="similarity">
    <text evidence="3">Belongs to the DegT/DnrJ/EryC1 family.</text>
</comment>
<sequence>MTLKEKWPIIDEEDKKRVMECLEEGRLWRGNGKYIFELEKQFANLHETKYALAVTNGTHALEIALEAAGIGYGDEVLIPAYTFIATATAVLMRNALPIPIEVDADNFCMDPLRIEECITERTKAIIPVHISGHSCDMDPLMEVARKYNLVVIEDCAHSQASKYKNRSLGSIGEFGTFSFQAVKTMTAGEGGMLTMNNEDYWRKAFNFFNCGRQPEGPSYNHVSLSSNYRMSEIQAALLVGQINRVEAQLVERNSKVKYLNSLLQEIEGIIPQGRAEYATHQGYSMYMFRYKKEYFNGLSREDFINELNKAGFPAFRTYPVFFKTKFFENIYQKYSQLDILPNKRDYTKMNFPISNSIADEVIWLPHFFLLSDESELKLFKNSIQSLQIRNGVAG</sequence>
<dbReference type="CDD" id="cd00616">
    <property type="entry name" value="AHBA_syn"/>
    <property type="match status" value="1"/>
</dbReference>
<accession>A0A1I4E6I6</accession>
<dbReference type="GO" id="GO:0030170">
    <property type="term" value="F:pyridoxal phosphate binding"/>
    <property type="evidence" value="ECO:0007669"/>
    <property type="project" value="TreeGrafter"/>
</dbReference>
<evidence type="ECO:0000256" key="2">
    <source>
        <dbReference type="PIRSR" id="PIRSR000390-2"/>
    </source>
</evidence>
<dbReference type="SUPFAM" id="SSF53383">
    <property type="entry name" value="PLP-dependent transferases"/>
    <property type="match status" value="1"/>
</dbReference>
<reference evidence="5" key="1">
    <citation type="submission" date="2016-10" db="EMBL/GenBank/DDBJ databases">
        <authorList>
            <person name="Varghese N."/>
            <person name="Submissions S."/>
        </authorList>
    </citation>
    <scope>NUCLEOTIDE SEQUENCE [LARGE SCALE GENOMIC DNA]</scope>
    <source>
        <strain evidence="5">OK042</strain>
    </source>
</reference>